<dbReference type="AlphaFoldDB" id="A0AAV6GSE9"/>
<proteinExistence type="predicted"/>
<comment type="caution">
    <text evidence="1">The sequence shown here is derived from an EMBL/GenBank/DDBJ whole genome shotgun (WGS) entry which is preliminary data.</text>
</comment>
<keyword evidence="2" id="KW-1185">Reference proteome</keyword>
<evidence type="ECO:0000313" key="1">
    <source>
        <dbReference type="EMBL" id="KAG5276567.1"/>
    </source>
</evidence>
<protein>
    <submittedName>
        <fullName evidence="1">Uncharacterized protein</fullName>
    </submittedName>
</protein>
<dbReference type="Proteomes" id="UP000823561">
    <property type="component" value="Chromosome 8"/>
</dbReference>
<gene>
    <name evidence="1" type="ORF">AALO_G00107180</name>
</gene>
<evidence type="ECO:0000313" key="2">
    <source>
        <dbReference type="Proteomes" id="UP000823561"/>
    </source>
</evidence>
<organism evidence="1 2">
    <name type="scientific">Alosa alosa</name>
    <name type="common">allis shad</name>
    <dbReference type="NCBI Taxonomy" id="278164"/>
    <lineage>
        <taxon>Eukaryota</taxon>
        <taxon>Metazoa</taxon>
        <taxon>Chordata</taxon>
        <taxon>Craniata</taxon>
        <taxon>Vertebrata</taxon>
        <taxon>Euteleostomi</taxon>
        <taxon>Actinopterygii</taxon>
        <taxon>Neopterygii</taxon>
        <taxon>Teleostei</taxon>
        <taxon>Clupei</taxon>
        <taxon>Clupeiformes</taxon>
        <taxon>Clupeoidei</taxon>
        <taxon>Clupeidae</taxon>
        <taxon>Alosa</taxon>
    </lineage>
</organism>
<accession>A0AAV6GSE9</accession>
<name>A0AAV6GSE9_9TELE</name>
<sequence>MLMLQHHEKLTSLCWLYYIFQSRPTLSPGSQDLKAALDYLDHKGPPEPLEHLEKVALDTLDQRVPLDHQEHPATLQLASPVTQDPLGSLAPMVFLGQKDMLVLQDLQGQWDQVVEWDLLVHLACQECQVKKVKEVWAFQAHQVAQVEWDQWVPLVHLESLESGHQVQQDILVILESQVAQVEMVFQELLVNQV</sequence>
<dbReference type="EMBL" id="JADWDJ010000008">
    <property type="protein sequence ID" value="KAG5276567.1"/>
    <property type="molecule type" value="Genomic_DNA"/>
</dbReference>
<reference evidence="1" key="1">
    <citation type="submission" date="2020-10" db="EMBL/GenBank/DDBJ databases">
        <title>Chromosome-scale genome assembly of the Allis shad, Alosa alosa.</title>
        <authorList>
            <person name="Margot Z."/>
            <person name="Christophe K."/>
            <person name="Cabau C."/>
            <person name="Louis A."/>
            <person name="Berthelot C."/>
            <person name="Parey E."/>
            <person name="Roest Crollius H."/>
            <person name="Montfort J."/>
            <person name="Robinson-Rechavi M."/>
            <person name="Bucao C."/>
            <person name="Bouchez O."/>
            <person name="Gislard M."/>
            <person name="Lluch J."/>
            <person name="Milhes M."/>
            <person name="Lampietro C."/>
            <person name="Lopez Roques C."/>
            <person name="Donnadieu C."/>
            <person name="Braasch I."/>
            <person name="Desvignes T."/>
            <person name="Postlethwait J."/>
            <person name="Bobe J."/>
            <person name="Guiguen Y."/>
        </authorList>
    </citation>
    <scope>NUCLEOTIDE SEQUENCE</scope>
    <source>
        <strain evidence="1">M-15738</strain>
        <tissue evidence="1">Blood</tissue>
    </source>
</reference>